<dbReference type="PANTHER" id="PTHR34599">
    <property type="entry name" value="PEROXIDASE-RELATED"/>
    <property type="match status" value="1"/>
</dbReference>
<dbReference type="Pfam" id="PF01569">
    <property type="entry name" value="PAP2"/>
    <property type="match status" value="1"/>
</dbReference>
<sequence length="441" mass="49930">MISNNFKFIFFLFLAVVVVGACQSNKKSDVYSDWNHIDDSNEFLSNVIIEDIFTPPVASRIIVYSNLAAYESLAALNDTISSFHGKLNDFQIKNGDEEFSNVNPSIASFIAFHTVAKELVFSKDLVSKHLDSLKENFSANFDQEVIEVSYAFGESIANQIVDYSKSDGYHERTGLTRYSYDNDPGKWKATPPDYMEGIEPNWHTLRPLILDSASQFRPEPPTKFDSTENSQFYKEALHVYETQNNLNDEQVEIAKFWDCNPNISYRKGHMMFYNQKISPGGHWISISNIATQKKGLDIYESSRVLTLVSISLYDAFLSCWETKYETSLIRPITYINRYIDPNWNSLLQTPAFPEYTSGHSVISTAAATVLTNLLGDDIYFEDTTETAFGLPVRTFESFLDASNEAAISRLYGGIHYMPAITNGVKQGDKVANLVISRLIKK</sequence>
<dbReference type="RefSeq" id="WP_013455002.1">
    <property type="nucleotide sequence ID" value="NC_014759.1"/>
</dbReference>
<evidence type="ECO:0000259" key="1">
    <source>
        <dbReference type="Pfam" id="PF01569"/>
    </source>
</evidence>
<evidence type="ECO:0000313" key="2">
    <source>
        <dbReference type="EMBL" id="ADR22859.1"/>
    </source>
</evidence>
<dbReference type="Gene3D" id="1.10.606.20">
    <property type="match status" value="1"/>
</dbReference>
<dbReference type="PROSITE" id="PS51257">
    <property type="entry name" value="PROKAR_LIPOPROTEIN"/>
    <property type="match status" value="1"/>
</dbReference>
<name>E4TSE2_MARTH</name>
<dbReference type="eggNOG" id="COG0671">
    <property type="taxonomic scope" value="Bacteria"/>
</dbReference>
<reference evidence="2 3" key="1">
    <citation type="journal article" date="2011" name="Stand. Genomic Sci.">
        <title>Complete genome sequence of Marivirga tractuosa type strain (H-43).</title>
        <authorList>
            <person name="Pagani I."/>
            <person name="Chertkov O."/>
            <person name="Lapidus A."/>
            <person name="Lucas S."/>
            <person name="Del Rio T.G."/>
            <person name="Tice H."/>
            <person name="Copeland A."/>
            <person name="Cheng J.F."/>
            <person name="Nolan M."/>
            <person name="Saunders E."/>
            <person name="Pitluck S."/>
            <person name="Held B."/>
            <person name="Goodwin L."/>
            <person name="Liolios K."/>
            <person name="Ovchinikova G."/>
            <person name="Ivanova N."/>
            <person name="Mavromatis K."/>
            <person name="Pati A."/>
            <person name="Chen A."/>
            <person name="Palaniappan K."/>
            <person name="Land M."/>
            <person name="Hauser L."/>
            <person name="Jeffries C.D."/>
            <person name="Detter J.C."/>
            <person name="Han C."/>
            <person name="Tapia R."/>
            <person name="Ngatchou-Djao O.D."/>
            <person name="Rohde M."/>
            <person name="Goker M."/>
            <person name="Spring S."/>
            <person name="Sikorski J."/>
            <person name="Woyke T."/>
            <person name="Bristow J."/>
            <person name="Eisen J.A."/>
            <person name="Markowitz V."/>
            <person name="Hugenholtz P."/>
            <person name="Klenk H.P."/>
            <person name="Kyrpides N.C."/>
        </authorList>
    </citation>
    <scope>NUCLEOTIDE SEQUENCE [LARGE SCALE GENOMIC DNA]</scope>
    <source>
        <strain evidence="3">ATCC 23168 / DSM 4126 / NBRC 15989 / NCIMB 1408 / VKM B-1430 / H-43</strain>
    </source>
</reference>
<dbReference type="AlphaFoldDB" id="E4TSE2"/>
<dbReference type="InterPro" id="IPR036938">
    <property type="entry name" value="PAP2/HPO_sf"/>
</dbReference>
<dbReference type="PANTHER" id="PTHR34599:SF1">
    <property type="entry name" value="PHOSPHATIDIC ACID PHOSPHATASE TYPE 2_HALOPEROXIDASE DOMAIN-CONTAINING PROTEIN"/>
    <property type="match status" value="1"/>
</dbReference>
<dbReference type="KEGG" id="mtt:Ftrac_2882"/>
<protein>
    <submittedName>
        <fullName evidence="2">Phosphoesterase PA-phosphatase related protein</fullName>
    </submittedName>
</protein>
<dbReference type="CDD" id="cd03398">
    <property type="entry name" value="PAP2_haloperoxidase"/>
    <property type="match status" value="1"/>
</dbReference>
<proteinExistence type="predicted"/>
<organism evidence="2 3">
    <name type="scientific">Marivirga tractuosa (strain ATCC 23168 / DSM 4126 / NBRC 15989 / NCIMB 1408 / VKM B-1430 / H-43)</name>
    <name type="common">Microscilla tractuosa</name>
    <name type="synonym">Flexibacter tractuosus</name>
    <dbReference type="NCBI Taxonomy" id="643867"/>
    <lineage>
        <taxon>Bacteria</taxon>
        <taxon>Pseudomonadati</taxon>
        <taxon>Bacteroidota</taxon>
        <taxon>Cytophagia</taxon>
        <taxon>Cytophagales</taxon>
        <taxon>Marivirgaceae</taxon>
        <taxon>Marivirga</taxon>
    </lineage>
</organism>
<dbReference type="SUPFAM" id="SSF48317">
    <property type="entry name" value="Acid phosphatase/Vanadium-dependent haloperoxidase"/>
    <property type="match status" value="1"/>
</dbReference>
<feature type="domain" description="Phosphatidic acid phosphatase type 2/haloperoxidase" evidence="1">
    <location>
        <begin position="323"/>
        <end position="426"/>
    </location>
</feature>
<dbReference type="Proteomes" id="UP000008720">
    <property type="component" value="Chromosome"/>
</dbReference>
<gene>
    <name evidence="2" type="ordered locus">Ftrac_2882</name>
</gene>
<dbReference type="OrthoDB" id="7793240at2"/>
<dbReference type="EMBL" id="CP002349">
    <property type="protein sequence ID" value="ADR22859.1"/>
    <property type="molecule type" value="Genomic_DNA"/>
</dbReference>
<dbReference type="InterPro" id="IPR052559">
    <property type="entry name" value="V-haloperoxidase"/>
</dbReference>
<accession>E4TSE2</accession>
<keyword evidence="3" id="KW-1185">Reference proteome</keyword>
<dbReference type="STRING" id="643867.Ftrac_2882"/>
<dbReference type="InterPro" id="IPR000326">
    <property type="entry name" value="PAP2/HPO"/>
</dbReference>
<evidence type="ECO:0000313" key="3">
    <source>
        <dbReference type="Proteomes" id="UP000008720"/>
    </source>
</evidence>
<dbReference type="HOGENOM" id="CLU_020920_2_1_10"/>